<accession>A0A1I4QEF7</accession>
<proteinExistence type="predicted"/>
<sequence>MTAPKRVPQKLKTMRYEDDVHAWAQEQVHFLQAGAWARLDIEHLADEIADVGRSERHALTGALSVILLHLLKWDHQPTRRTRSWVTSIRTQRSVVTERLEDSPSLKSRIDVLVARAYHRARIEAAGETGLDEETFPPVCPYDVETIMTREIPWPPSDGQPQSRRG</sequence>
<dbReference type="Proteomes" id="UP000199048">
    <property type="component" value="Unassembled WGS sequence"/>
</dbReference>
<dbReference type="Pfam" id="PF01724">
    <property type="entry name" value="DUF29"/>
    <property type="match status" value="1"/>
</dbReference>
<evidence type="ECO:0000313" key="2">
    <source>
        <dbReference type="Proteomes" id="UP000199048"/>
    </source>
</evidence>
<dbReference type="AlphaFoldDB" id="A0A1I4QEF7"/>
<dbReference type="RefSeq" id="WP_244537285.1">
    <property type="nucleotide sequence ID" value="NZ_FOTK01000029.1"/>
</dbReference>
<keyword evidence="2" id="KW-1185">Reference proteome</keyword>
<dbReference type="PANTHER" id="PTHR34235">
    <property type="entry name" value="SLR1203 PROTEIN-RELATED"/>
    <property type="match status" value="1"/>
</dbReference>
<dbReference type="InterPro" id="IPR002636">
    <property type="entry name" value="DUF29"/>
</dbReference>
<dbReference type="STRING" id="582667.SAMN05192568_102972"/>
<dbReference type="EMBL" id="FOTK01000029">
    <property type="protein sequence ID" value="SFM38414.1"/>
    <property type="molecule type" value="Genomic_DNA"/>
</dbReference>
<organism evidence="1 2">
    <name type="scientific">Methylobacterium pseudosasicola</name>
    <dbReference type="NCBI Taxonomy" id="582667"/>
    <lineage>
        <taxon>Bacteria</taxon>
        <taxon>Pseudomonadati</taxon>
        <taxon>Pseudomonadota</taxon>
        <taxon>Alphaproteobacteria</taxon>
        <taxon>Hyphomicrobiales</taxon>
        <taxon>Methylobacteriaceae</taxon>
        <taxon>Methylobacterium</taxon>
    </lineage>
</organism>
<dbReference type="Gene3D" id="1.20.1220.20">
    <property type="entry name" value="Uncharcterised protein PF01724"/>
    <property type="match status" value="1"/>
</dbReference>
<evidence type="ECO:0000313" key="1">
    <source>
        <dbReference type="EMBL" id="SFM38414.1"/>
    </source>
</evidence>
<reference evidence="2" key="1">
    <citation type="submission" date="2016-10" db="EMBL/GenBank/DDBJ databases">
        <authorList>
            <person name="Varghese N."/>
            <person name="Submissions S."/>
        </authorList>
    </citation>
    <scope>NUCLEOTIDE SEQUENCE [LARGE SCALE GENOMIC DNA]</scope>
    <source>
        <strain evidence="2">BL36</strain>
    </source>
</reference>
<protein>
    <recommendedName>
        <fullName evidence="3">DUF29 domain-containing protein</fullName>
    </recommendedName>
</protein>
<gene>
    <name evidence="1" type="ORF">SAMN05192568_102972</name>
</gene>
<name>A0A1I4QEF7_9HYPH</name>
<evidence type="ECO:0008006" key="3">
    <source>
        <dbReference type="Google" id="ProtNLM"/>
    </source>
</evidence>